<dbReference type="InterPro" id="IPR036962">
    <property type="entry name" value="Glyco_hydro_3_N_sf"/>
</dbReference>
<evidence type="ECO:0000256" key="2">
    <source>
        <dbReference type="ARBA" id="ARBA00005336"/>
    </source>
</evidence>
<dbReference type="RefSeq" id="WP_062420496.1">
    <property type="nucleotide sequence ID" value="NZ_BBYA01000002.1"/>
</dbReference>
<feature type="transmembrane region" description="Helical" evidence="6">
    <location>
        <begin position="903"/>
        <end position="925"/>
    </location>
</feature>
<keyword evidence="4" id="KW-0378">Hydrolase</keyword>
<sequence>MSPIKALKRTSKTGSVFTCIHRLVVIFFCLFNLFPLTTVFAEAPTPTANKIAAKNLLAKMTPEEKVGQLFLVTFKGTDTTTASQIYNLIVKRHIGGVMLSAENGNFPASENPAKDAYQLIQILQKIRIDAASADSSIDCIPLFIGISQEGDQFPNDQILSGLTPMPDAMSIGATWNPEMARSVGAAFGDELRRLGFNLYMGPSLDVLANVPSNGTEDLGVRTFGGDPYWVGEMGKEFIAGLHEGSDGRMVVISKHFPGRGGSDRPADEEVATVRKSLEQLKQIELAPFFSSTDLNNSPESITDGFLVSHIRYQGFQGNIRATTKPVSFDSAALSQLMALPQLQPWREAGGVLVSENLGSQAIRKFFDPTGMSFDGRQIARNALLAGNDMLYVNNFISTGDKDAFDTLTKTMDFFTQKYREDPAFAQRVNTSVERILSLKYKLYPKFDEKTILLPEASISHLGEYEQVSFDVAQQAVTLISPNEADLQNVLARPPEMRERMVFLTDVVSGTQCQKCPEQVTMKVDSLQKAVLRLYGPQAGGQVSGARMSSYSFADLDQMLSGAANTETLSSEIREADWIVFSFQKISSDRPVSLAMKRLLSERQDLVRNKKIVAFAFNAPYYLDSTDISKLTAYYALYSKIPSFIDVAARVLFQEIPAKGIPPVTVPGIGYDLIKATTPDSTQLISLTLDLPEIQNPIGGVQPPTTAPTQIPLFKVGDNLPVRTGIILDQNHHPVPDGTVTKFVFTLGDEKSIVQQVETVTKAGIAHASFRIQASGLLEVRAVCEPAMTSQILQLDVTGTEGAQVTAIAPTPLPTQTAAPEPTQEPTPTVVPTITAGEIRARSFGGWLAGLMVLIGLIILFYQVTSHRISVRWGVRFALLTALMGSFGLIVYGLTPIGKPLPEIWNALIFSGAGGLIGSLIAWIWYSYPRWFSEKPE</sequence>
<dbReference type="GO" id="GO:0009254">
    <property type="term" value="P:peptidoglycan turnover"/>
    <property type="evidence" value="ECO:0007669"/>
    <property type="project" value="TreeGrafter"/>
</dbReference>
<gene>
    <name evidence="8" type="ORF">ADM99_10470</name>
</gene>
<dbReference type="PANTHER" id="PTHR30480:SF13">
    <property type="entry name" value="BETA-HEXOSAMINIDASE"/>
    <property type="match status" value="1"/>
</dbReference>
<dbReference type="EMBL" id="LGCK01000010">
    <property type="protein sequence ID" value="KPL71837.1"/>
    <property type="molecule type" value="Genomic_DNA"/>
</dbReference>
<feature type="transmembrane region" description="Helical" evidence="6">
    <location>
        <begin position="843"/>
        <end position="864"/>
    </location>
</feature>
<dbReference type="InterPro" id="IPR017853">
    <property type="entry name" value="GH"/>
</dbReference>
<evidence type="ECO:0000256" key="1">
    <source>
        <dbReference type="ARBA" id="ARBA00001231"/>
    </source>
</evidence>
<evidence type="ECO:0000313" key="9">
    <source>
        <dbReference type="Proteomes" id="UP000050430"/>
    </source>
</evidence>
<feature type="domain" description="Glycoside hydrolase family 3 N-terminal" evidence="7">
    <location>
        <begin position="63"/>
        <end position="404"/>
    </location>
</feature>
<dbReference type="Pfam" id="PF00933">
    <property type="entry name" value="Glyco_hydro_3"/>
    <property type="match status" value="1"/>
</dbReference>
<dbReference type="GO" id="GO:0005975">
    <property type="term" value="P:carbohydrate metabolic process"/>
    <property type="evidence" value="ECO:0007669"/>
    <property type="project" value="InterPro"/>
</dbReference>
<protein>
    <recommendedName>
        <fullName evidence="3">beta-N-acetylhexosaminidase</fullName>
        <ecNumber evidence="3">3.2.1.52</ecNumber>
    </recommendedName>
</protein>
<dbReference type="InterPro" id="IPR001764">
    <property type="entry name" value="Glyco_hydro_3_N"/>
</dbReference>
<feature type="transmembrane region" description="Helical" evidence="6">
    <location>
        <begin position="876"/>
        <end position="897"/>
    </location>
</feature>
<evidence type="ECO:0000256" key="3">
    <source>
        <dbReference type="ARBA" id="ARBA00012663"/>
    </source>
</evidence>
<reference evidence="8 9" key="1">
    <citation type="submission" date="2015-07" db="EMBL/GenBank/DDBJ databases">
        <title>Genome sequence of Leptolinea tardivitalis DSM 16556.</title>
        <authorList>
            <person name="Hemp J."/>
            <person name="Ward L.M."/>
            <person name="Pace L.A."/>
            <person name="Fischer W.W."/>
        </authorList>
    </citation>
    <scope>NUCLEOTIDE SEQUENCE [LARGE SCALE GENOMIC DNA]</scope>
    <source>
        <strain evidence="8 9">YMTK-2</strain>
    </source>
</reference>
<dbReference type="Proteomes" id="UP000050430">
    <property type="component" value="Unassembled WGS sequence"/>
</dbReference>
<dbReference type="AlphaFoldDB" id="A0A0P6XK62"/>
<name>A0A0P6XK62_9CHLR</name>
<evidence type="ECO:0000259" key="7">
    <source>
        <dbReference type="Pfam" id="PF00933"/>
    </source>
</evidence>
<proteinExistence type="inferred from homology"/>
<dbReference type="SUPFAM" id="SSF51445">
    <property type="entry name" value="(Trans)glycosidases"/>
    <property type="match status" value="1"/>
</dbReference>
<comment type="similarity">
    <text evidence="2">Belongs to the glycosyl hydrolase 3 family.</text>
</comment>
<dbReference type="PANTHER" id="PTHR30480">
    <property type="entry name" value="BETA-HEXOSAMINIDASE-RELATED"/>
    <property type="match status" value="1"/>
</dbReference>
<evidence type="ECO:0000256" key="4">
    <source>
        <dbReference type="ARBA" id="ARBA00022801"/>
    </source>
</evidence>
<dbReference type="Gene3D" id="3.20.20.300">
    <property type="entry name" value="Glycoside hydrolase, family 3, N-terminal domain"/>
    <property type="match status" value="1"/>
</dbReference>
<organism evidence="8 9">
    <name type="scientific">Leptolinea tardivitalis</name>
    <dbReference type="NCBI Taxonomy" id="229920"/>
    <lineage>
        <taxon>Bacteria</taxon>
        <taxon>Bacillati</taxon>
        <taxon>Chloroflexota</taxon>
        <taxon>Anaerolineae</taxon>
        <taxon>Anaerolineales</taxon>
        <taxon>Anaerolineaceae</taxon>
        <taxon>Leptolinea</taxon>
    </lineage>
</organism>
<comment type="caution">
    <text evidence="8">The sequence shown here is derived from an EMBL/GenBank/DDBJ whole genome shotgun (WGS) entry which is preliminary data.</text>
</comment>
<keyword evidence="6" id="KW-0472">Membrane</keyword>
<dbReference type="InterPro" id="IPR050226">
    <property type="entry name" value="NagZ_Beta-hexosaminidase"/>
</dbReference>
<evidence type="ECO:0000256" key="5">
    <source>
        <dbReference type="ARBA" id="ARBA00023295"/>
    </source>
</evidence>
<keyword evidence="6" id="KW-1133">Transmembrane helix</keyword>
<dbReference type="EC" id="3.2.1.52" evidence="3"/>
<accession>A0A0P6XK62</accession>
<keyword evidence="6" id="KW-0812">Transmembrane</keyword>
<dbReference type="STRING" id="229920.ADM99_10470"/>
<comment type="catalytic activity">
    <reaction evidence="1">
        <text>Hydrolysis of terminal non-reducing N-acetyl-D-hexosamine residues in N-acetyl-beta-D-hexosaminides.</text>
        <dbReference type="EC" id="3.2.1.52"/>
    </reaction>
</comment>
<dbReference type="OrthoDB" id="9805821at2"/>
<keyword evidence="5" id="KW-0326">Glycosidase</keyword>
<keyword evidence="9" id="KW-1185">Reference proteome</keyword>
<evidence type="ECO:0000313" key="8">
    <source>
        <dbReference type="EMBL" id="KPL71837.1"/>
    </source>
</evidence>
<evidence type="ECO:0000256" key="6">
    <source>
        <dbReference type="SAM" id="Phobius"/>
    </source>
</evidence>
<dbReference type="PATRIC" id="fig|229920.5.peg.2007"/>
<dbReference type="GO" id="GO:0004563">
    <property type="term" value="F:beta-N-acetylhexosaminidase activity"/>
    <property type="evidence" value="ECO:0007669"/>
    <property type="project" value="UniProtKB-EC"/>
</dbReference>